<protein>
    <submittedName>
        <fullName evidence="2">Transcriptional regulator</fullName>
    </submittedName>
</protein>
<dbReference type="Gene3D" id="1.10.260.40">
    <property type="entry name" value="lambda repressor-like DNA-binding domains"/>
    <property type="match status" value="1"/>
</dbReference>
<gene>
    <name evidence="2" type="ORF">JOF46_001748</name>
</gene>
<dbReference type="PANTHER" id="PTHR37301:SF1">
    <property type="entry name" value="DNA-BINDING PROTEIN"/>
    <property type="match status" value="1"/>
</dbReference>
<sequence length="78" mass="8933">MAREEPEDHTEIRCRLGELLEERSMTLVELSERVDISVVNLSILKNNRARAMRFSTLQAICKALDCEVGELLSYAPLR</sequence>
<dbReference type="EMBL" id="JAGIOE010000001">
    <property type="protein sequence ID" value="MBP2373836.1"/>
    <property type="molecule type" value="Genomic_DNA"/>
</dbReference>
<evidence type="ECO:0000313" key="3">
    <source>
        <dbReference type="Proteomes" id="UP000766570"/>
    </source>
</evidence>
<organism evidence="2 3">
    <name type="scientific">Paeniglutamicibacter psychrophenolicus</name>
    <dbReference type="NCBI Taxonomy" id="257454"/>
    <lineage>
        <taxon>Bacteria</taxon>
        <taxon>Bacillati</taxon>
        <taxon>Actinomycetota</taxon>
        <taxon>Actinomycetes</taxon>
        <taxon>Micrococcales</taxon>
        <taxon>Micrococcaceae</taxon>
        <taxon>Paeniglutamicibacter</taxon>
    </lineage>
</organism>
<dbReference type="InterPro" id="IPR010982">
    <property type="entry name" value="Lambda_DNA-bd_dom_sf"/>
</dbReference>
<dbReference type="Pfam" id="PF13443">
    <property type="entry name" value="HTH_26"/>
    <property type="match status" value="1"/>
</dbReference>
<comment type="caution">
    <text evidence="2">The sequence shown here is derived from an EMBL/GenBank/DDBJ whole genome shotgun (WGS) entry which is preliminary data.</text>
</comment>
<name>A0ABS4WCA2_9MICC</name>
<accession>A0ABS4WCA2</accession>
<evidence type="ECO:0000259" key="1">
    <source>
        <dbReference type="PROSITE" id="PS50943"/>
    </source>
</evidence>
<reference evidence="2 3" key="1">
    <citation type="submission" date="2021-03" db="EMBL/GenBank/DDBJ databases">
        <title>Sequencing the genomes of 1000 actinobacteria strains.</title>
        <authorList>
            <person name="Klenk H.-P."/>
        </authorList>
    </citation>
    <scope>NUCLEOTIDE SEQUENCE [LARGE SCALE GENOMIC DNA]</scope>
    <source>
        <strain evidence="2 3">DSM 15454</strain>
    </source>
</reference>
<evidence type="ECO:0000313" key="2">
    <source>
        <dbReference type="EMBL" id="MBP2373836.1"/>
    </source>
</evidence>
<dbReference type="SMART" id="SM00530">
    <property type="entry name" value="HTH_XRE"/>
    <property type="match status" value="1"/>
</dbReference>
<dbReference type="SUPFAM" id="SSF47413">
    <property type="entry name" value="lambda repressor-like DNA-binding domains"/>
    <property type="match status" value="1"/>
</dbReference>
<dbReference type="InterPro" id="IPR001387">
    <property type="entry name" value="Cro/C1-type_HTH"/>
</dbReference>
<dbReference type="Proteomes" id="UP000766570">
    <property type="component" value="Unassembled WGS sequence"/>
</dbReference>
<proteinExistence type="predicted"/>
<dbReference type="RefSeq" id="WP_209906962.1">
    <property type="nucleotide sequence ID" value="NZ_BAAAMI010000011.1"/>
</dbReference>
<feature type="domain" description="HTH cro/C1-type" evidence="1">
    <location>
        <begin position="18"/>
        <end position="71"/>
    </location>
</feature>
<dbReference type="PANTHER" id="PTHR37301">
    <property type="entry name" value="DNA-BINDING PROTEIN-RELATED"/>
    <property type="match status" value="1"/>
</dbReference>
<dbReference type="PROSITE" id="PS50943">
    <property type="entry name" value="HTH_CROC1"/>
    <property type="match status" value="1"/>
</dbReference>
<keyword evidence="3" id="KW-1185">Reference proteome</keyword>